<reference evidence="1 2" key="1">
    <citation type="submission" date="2017-09" db="EMBL/GenBank/DDBJ databases">
        <title>WGS assembly of Aquilegia coerulea Goldsmith.</title>
        <authorList>
            <person name="Hodges S."/>
            <person name="Kramer E."/>
            <person name="Nordborg M."/>
            <person name="Tomkins J."/>
            <person name="Borevitz J."/>
            <person name="Derieg N."/>
            <person name="Yan J."/>
            <person name="Mihaltcheva S."/>
            <person name="Hayes R.D."/>
            <person name="Rokhsar D."/>
        </authorList>
    </citation>
    <scope>NUCLEOTIDE SEQUENCE [LARGE SCALE GENOMIC DNA]</scope>
    <source>
        <strain evidence="2">cv. Goldsmith</strain>
    </source>
</reference>
<sequence>MALEHLGVSRIGTVLYIMAQNEQAKKLFVMDTTNVPPGNLFNSNMDKVGEKTKERISTSTQKLPLSVNVSDAVLFEFSVSIKSGDNRTVDGKDIGKEVIDIMYQTNSSEILEKPYAYDDEQALYTVPNLHQNEIECRVVLEDTAIKCHCTIGSPALSGILGETAGLGTRQSIKSKTYDVRISIAVQTPVRRIDPPRKGLQAENNGDSLTVIDIIMRLLNANRYFVDGAGNLTAWDGCHLCPTQGGSSLNMDVSTTMCSNPGLLLDFIFASIVKVISLVTKKVCPLQLILITEPAKVILRPPPVYLGNMIASDSWRSNRDRPLLFSKLNPENSTGQFGSLHPQGSFQYNWTNNFWRDSVILGWEAEEGLLLLLKSDHRTVFCQYIWTNEVIFLSQIPQEYTFVREWKGFFYSPSMTWWLVGNCHNGVCCRFVYMGYRLRVSVHWYGRWLSSSEARSRIVGPIVIQDHLMWLTSDSTLEIIPPDRQRIVSYELPLLDVGCSPLVFCTQSIICIFFLANLNLSMNIKSLIYLC</sequence>
<dbReference type="AlphaFoldDB" id="A0A2G5DDB0"/>
<dbReference type="InParanoid" id="A0A2G5DDB0"/>
<name>A0A2G5DDB0_AQUCA</name>
<organism evidence="1 2">
    <name type="scientific">Aquilegia coerulea</name>
    <name type="common">Rocky mountain columbine</name>
    <dbReference type="NCBI Taxonomy" id="218851"/>
    <lineage>
        <taxon>Eukaryota</taxon>
        <taxon>Viridiplantae</taxon>
        <taxon>Streptophyta</taxon>
        <taxon>Embryophyta</taxon>
        <taxon>Tracheophyta</taxon>
        <taxon>Spermatophyta</taxon>
        <taxon>Magnoliopsida</taxon>
        <taxon>Ranunculales</taxon>
        <taxon>Ranunculaceae</taxon>
        <taxon>Thalictroideae</taxon>
        <taxon>Aquilegia</taxon>
    </lineage>
</organism>
<proteinExistence type="predicted"/>
<dbReference type="STRING" id="218851.A0A2G5DDB0"/>
<accession>A0A2G5DDB0</accession>
<dbReference type="Proteomes" id="UP000230069">
    <property type="component" value="Unassembled WGS sequence"/>
</dbReference>
<gene>
    <name evidence="1" type="ORF">AQUCO_02200115v1</name>
</gene>
<keyword evidence="2" id="KW-1185">Reference proteome</keyword>
<evidence type="ECO:0000313" key="2">
    <source>
        <dbReference type="Proteomes" id="UP000230069"/>
    </source>
</evidence>
<dbReference type="OrthoDB" id="10252740at2759"/>
<dbReference type="PANTHER" id="PTHR22891">
    <property type="entry name" value="EUKARYOTIC TRANSLATION INITIATION FACTOR 2C"/>
    <property type="match status" value="1"/>
</dbReference>
<dbReference type="EMBL" id="KZ305039">
    <property type="protein sequence ID" value="PIA41473.1"/>
    <property type="molecule type" value="Genomic_DNA"/>
</dbReference>
<protein>
    <submittedName>
        <fullName evidence="1">Uncharacterized protein</fullName>
    </submittedName>
</protein>
<evidence type="ECO:0000313" key="1">
    <source>
        <dbReference type="EMBL" id="PIA41473.1"/>
    </source>
</evidence>